<dbReference type="RefSeq" id="WP_250826020.1">
    <property type="nucleotide sequence ID" value="NZ_JAMOIL010000001.1"/>
</dbReference>
<sequence>MAPPASRRDLFTGAADDYHRHRSGLPPEVVSLLAPLLGTPGARRLLDLGTGTGLVVDALLPHLDEAIGVDPEPEMVAVARREVADPRVRWAVAAAEDFRPDDGWAAELVTVCRAFHWMDPDAVLARLAEHASSTATVAVMGDASVWTSTQPWKQEVRALIQSFLGERRRAGSGVGPADGRRHEDVLAASPFGRVEQVTVPVVHERSIDSVAGYLRSTSFAAPRLFGERLPAFDAALRTLLAEHAVDGVVRDENVFGVLLARR</sequence>
<feature type="domain" description="Methyltransferase" evidence="3">
    <location>
        <begin position="46"/>
        <end position="129"/>
    </location>
</feature>
<dbReference type="PANTHER" id="PTHR44942">
    <property type="entry name" value="METHYLTRANSF_11 DOMAIN-CONTAINING PROTEIN"/>
    <property type="match status" value="1"/>
</dbReference>
<dbReference type="InterPro" id="IPR029063">
    <property type="entry name" value="SAM-dependent_MTases_sf"/>
</dbReference>
<keyword evidence="2" id="KW-0808">Transferase</keyword>
<reference evidence="4" key="1">
    <citation type="submission" date="2022-05" db="EMBL/GenBank/DDBJ databases">
        <authorList>
            <person name="Tuo L."/>
        </authorList>
    </citation>
    <scope>NUCLEOTIDE SEQUENCE</scope>
    <source>
        <strain evidence="4">BSK12Z-4</strain>
    </source>
</reference>
<comment type="caution">
    <text evidence="4">The sequence shown here is derived from an EMBL/GenBank/DDBJ whole genome shotgun (WGS) entry which is preliminary data.</text>
</comment>
<dbReference type="InterPro" id="IPR041698">
    <property type="entry name" value="Methyltransf_25"/>
</dbReference>
<dbReference type="AlphaFoldDB" id="A0A9X2IE98"/>
<dbReference type="SUPFAM" id="SSF53335">
    <property type="entry name" value="S-adenosyl-L-methionine-dependent methyltransferases"/>
    <property type="match status" value="1"/>
</dbReference>
<proteinExistence type="predicted"/>
<dbReference type="InterPro" id="IPR051052">
    <property type="entry name" value="Diverse_substrate_MTase"/>
</dbReference>
<name>A0A9X2IE98_9ACTN</name>
<dbReference type="Proteomes" id="UP001139485">
    <property type="component" value="Unassembled WGS sequence"/>
</dbReference>
<evidence type="ECO:0000313" key="5">
    <source>
        <dbReference type="Proteomes" id="UP001139485"/>
    </source>
</evidence>
<gene>
    <name evidence="4" type="ORF">M8330_02345</name>
</gene>
<dbReference type="Pfam" id="PF13649">
    <property type="entry name" value="Methyltransf_25"/>
    <property type="match status" value="1"/>
</dbReference>
<dbReference type="GO" id="GO:0008168">
    <property type="term" value="F:methyltransferase activity"/>
    <property type="evidence" value="ECO:0007669"/>
    <property type="project" value="UniProtKB-KW"/>
</dbReference>
<organism evidence="4 5">
    <name type="scientific">Nocardioides bruguierae</name>
    <dbReference type="NCBI Taxonomy" id="2945102"/>
    <lineage>
        <taxon>Bacteria</taxon>
        <taxon>Bacillati</taxon>
        <taxon>Actinomycetota</taxon>
        <taxon>Actinomycetes</taxon>
        <taxon>Propionibacteriales</taxon>
        <taxon>Nocardioidaceae</taxon>
        <taxon>Nocardioides</taxon>
    </lineage>
</organism>
<protein>
    <submittedName>
        <fullName evidence="4">Class I SAM-dependent methyltransferase</fullName>
    </submittedName>
</protein>
<dbReference type="CDD" id="cd02440">
    <property type="entry name" value="AdoMet_MTases"/>
    <property type="match status" value="1"/>
</dbReference>
<keyword evidence="1 4" id="KW-0489">Methyltransferase</keyword>
<dbReference type="PANTHER" id="PTHR44942:SF4">
    <property type="entry name" value="METHYLTRANSFERASE TYPE 11 DOMAIN-CONTAINING PROTEIN"/>
    <property type="match status" value="1"/>
</dbReference>
<evidence type="ECO:0000313" key="4">
    <source>
        <dbReference type="EMBL" id="MCM0619134.1"/>
    </source>
</evidence>
<evidence type="ECO:0000256" key="1">
    <source>
        <dbReference type="ARBA" id="ARBA00022603"/>
    </source>
</evidence>
<dbReference type="Gene3D" id="3.40.50.150">
    <property type="entry name" value="Vaccinia Virus protein VP39"/>
    <property type="match status" value="1"/>
</dbReference>
<accession>A0A9X2IE98</accession>
<dbReference type="EMBL" id="JAMOIL010000001">
    <property type="protein sequence ID" value="MCM0619134.1"/>
    <property type="molecule type" value="Genomic_DNA"/>
</dbReference>
<keyword evidence="5" id="KW-1185">Reference proteome</keyword>
<evidence type="ECO:0000256" key="2">
    <source>
        <dbReference type="ARBA" id="ARBA00022679"/>
    </source>
</evidence>
<dbReference type="GO" id="GO:0032259">
    <property type="term" value="P:methylation"/>
    <property type="evidence" value="ECO:0007669"/>
    <property type="project" value="UniProtKB-KW"/>
</dbReference>
<evidence type="ECO:0000259" key="3">
    <source>
        <dbReference type="Pfam" id="PF13649"/>
    </source>
</evidence>